<organism evidence="1 2">
    <name type="scientific">Sphingobacterium hungaricum</name>
    <dbReference type="NCBI Taxonomy" id="2082723"/>
    <lineage>
        <taxon>Bacteria</taxon>
        <taxon>Pseudomonadati</taxon>
        <taxon>Bacteroidota</taxon>
        <taxon>Sphingobacteriia</taxon>
        <taxon>Sphingobacteriales</taxon>
        <taxon>Sphingobacteriaceae</taxon>
        <taxon>Sphingobacterium</taxon>
    </lineage>
</organism>
<dbReference type="EMBL" id="PRDK01000006">
    <property type="protein sequence ID" value="MBE8714545.1"/>
    <property type="molecule type" value="Genomic_DNA"/>
</dbReference>
<evidence type="ECO:0000313" key="1">
    <source>
        <dbReference type="EMBL" id="MBE8714545.1"/>
    </source>
</evidence>
<evidence type="ECO:0000313" key="2">
    <source>
        <dbReference type="Proteomes" id="UP000616201"/>
    </source>
</evidence>
<dbReference type="AlphaFoldDB" id="A0A928UZY8"/>
<reference evidence="1" key="1">
    <citation type="submission" date="2018-02" db="EMBL/GenBank/DDBJ databases">
        <authorList>
            <person name="Vasarhelyi B.M."/>
            <person name="Deshmukh S."/>
            <person name="Balint B."/>
            <person name="Kukolya J."/>
        </authorList>
    </citation>
    <scope>NUCLEOTIDE SEQUENCE</scope>
    <source>
        <strain evidence="1">KB22</strain>
    </source>
</reference>
<dbReference type="Proteomes" id="UP000616201">
    <property type="component" value="Unassembled WGS sequence"/>
</dbReference>
<protein>
    <submittedName>
        <fullName evidence="1">Uncharacterized protein</fullName>
    </submittedName>
</protein>
<keyword evidence="2" id="KW-1185">Reference proteome</keyword>
<accession>A0A928UZY8</accession>
<sequence length="74" mass="8276">MRLLFYKYFAPTEQSLLSRISKLFPSASARVSRVFYLGTSHSLAPAKILNSTIKNRCAILGVPAEAIEQREFLG</sequence>
<comment type="caution">
    <text evidence="1">The sequence shown here is derived from an EMBL/GenBank/DDBJ whole genome shotgun (WGS) entry which is preliminary data.</text>
</comment>
<proteinExistence type="predicted"/>
<gene>
    <name evidence="1" type="ORF">C4F49_12720</name>
</gene>
<name>A0A928UZY8_9SPHI</name>